<dbReference type="Proteomes" id="UP001066276">
    <property type="component" value="Chromosome 12"/>
</dbReference>
<protein>
    <submittedName>
        <fullName evidence="1">Uncharacterized protein</fullName>
    </submittedName>
</protein>
<organism evidence="1 2">
    <name type="scientific">Pleurodeles waltl</name>
    <name type="common">Iberian ribbed newt</name>
    <dbReference type="NCBI Taxonomy" id="8319"/>
    <lineage>
        <taxon>Eukaryota</taxon>
        <taxon>Metazoa</taxon>
        <taxon>Chordata</taxon>
        <taxon>Craniata</taxon>
        <taxon>Vertebrata</taxon>
        <taxon>Euteleostomi</taxon>
        <taxon>Amphibia</taxon>
        <taxon>Batrachia</taxon>
        <taxon>Caudata</taxon>
        <taxon>Salamandroidea</taxon>
        <taxon>Salamandridae</taxon>
        <taxon>Pleurodelinae</taxon>
        <taxon>Pleurodeles</taxon>
    </lineage>
</organism>
<comment type="caution">
    <text evidence="1">The sequence shown here is derived from an EMBL/GenBank/DDBJ whole genome shotgun (WGS) entry which is preliminary data.</text>
</comment>
<accession>A0AAV7KX11</accession>
<gene>
    <name evidence="1" type="ORF">NDU88_002759</name>
</gene>
<evidence type="ECO:0000313" key="1">
    <source>
        <dbReference type="EMBL" id="KAJ1082594.1"/>
    </source>
</evidence>
<reference evidence="1" key="1">
    <citation type="journal article" date="2022" name="bioRxiv">
        <title>Sequencing and chromosome-scale assembly of the giantPleurodeles waltlgenome.</title>
        <authorList>
            <person name="Brown T."/>
            <person name="Elewa A."/>
            <person name="Iarovenko S."/>
            <person name="Subramanian E."/>
            <person name="Araus A.J."/>
            <person name="Petzold A."/>
            <person name="Susuki M."/>
            <person name="Suzuki K.-i.T."/>
            <person name="Hayashi T."/>
            <person name="Toyoda A."/>
            <person name="Oliveira C."/>
            <person name="Osipova E."/>
            <person name="Leigh N.D."/>
            <person name="Simon A."/>
            <person name="Yun M.H."/>
        </authorList>
    </citation>
    <scope>NUCLEOTIDE SEQUENCE</scope>
    <source>
        <strain evidence="1">20211129_DDA</strain>
        <tissue evidence="1">Liver</tissue>
    </source>
</reference>
<evidence type="ECO:0000313" key="2">
    <source>
        <dbReference type="Proteomes" id="UP001066276"/>
    </source>
</evidence>
<sequence length="89" mass="9332">MILFESGAATDLLQAHAQEVRAHAAMEEPAPTEALMAVAAACVDQKGNVCISTLDSNTVAARELSKELQNNIFQEDPVQAAAAVPDIQA</sequence>
<proteinExistence type="predicted"/>
<name>A0AAV7KX11_PLEWA</name>
<dbReference type="AlphaFoldDB" id="A0AAV7KX11"/>
<keyword evidence="2" id="KW-1185">Reference proteome</keyword>
<dbReference type="EMBL" id="JANPWB010000016">
    <property type="protein sequence ID" value="KAJ1082594.1"/>
    <property type="molecule type" value="Genomic_DNA"/>
</dbReference>